<proteinExistence type="predicted"/>
<reference evidence="1" key="1">
    <citation type="submission" date="2021-01" db="EMBL/GenBank/DDBJ databases">
        <title>Complete genome sequence of Clostridiales bacterium R-7.</title>
        <authorList>
            <person name="Mahoney-Kurpe S.C."/>
            <person name="Palevich N."/>
            <person name="Koike S."/>
            <person name="Moon C.D."/>
            <person name="Attwood G.T."/>
        </authorList>
    </citation>
    <scope>NUCLEOTIDE SEQUENCE</scope>
    <source>
        <strain evidence="1">R-7</strain>
    </source>
</reference>
<sequence length="270" mass="30650">MSTFYEQRPEQLFIGGMTDHVFPAHVHSVAELVIVTCGSVEMTIDEMHYTLNTGDAAIVFPLVPHSYDVLSDDARGVTAIFPPDIIPEYAGTFHGLQPECPVLRAARTCVDLRLAVSRLECLTMEDDLPLCVAYLHIILAGLLHNLSYRPVYDYSEKDLGHRIIQYISEHAFEEITLESASRALGISVSHLSHFFSERMHTNFRRFINAIRISKARLLMRDPNLTLTEISDACGYTNMRTFRRAFQAELGCLPSEHFNLLRSRVTNNQDY</sequence>
<protein>
    <submittedName>
        <fullName evidence="1">Helix-turn-helix transcriptional regulator</fullName>
    </submittedName>
</protein>
<keyword evidence="2" id="KW-1185">Reference proteome</keyword>
<organism evidence="1 2">
    <name type="scientific">Aristaeella hokkaidonensis</name>
    <dbReference type="NCBI Taxonomy" id="3046382"/>
    <lineage>
        <taxon>Bacteria</taxon>
        <taxon>Bacillati</taxon>
        <taxon>Bacillota</taxon>
        <taxon>Clostridia</taxon>
        <taxon>Eubacteriales</taxon>
        <taxon>Aristaeellaceae</taxon>
        <taxon>Aristaeella</taxon>
    </lineage>
</organism>
<name>A0AC61MV09_9FIRM</name>
<gene>
    <name evidence="1" type="ORF">JYE49_10330</name>
</gene>
<evidence type="ECO:0000313" key="1">
    <source>
        <dbReference type="EMBL" id="QUC66260.1"/>
    </source>
</evidence>
<evidence type="ECO:0000313" key="2">
    <source>
        <dbReference type="Proteomes" id="UP000682782"/>
    </source>
</evidence>
<dbReference type="EMBL" id="CP068393">
    <property type="protein sequence ID" value="QUC66260.1"/>
    <property type="molecule type" value="Genomic_DNA"/>
</dbReference>
<accession>A0AC61MV09</accession>
<dbReference type="Proteomes" id="UP000682782">
    <property type="component" value="Chromosome"/>
</dbReference>